<evidence type="ECO:0000256" key="5">
    <source>
        <dbReference type="ARBA" id="ARBA00022723"/>
    </source>
</evidence>
<evidence type="ECO:0000313" key="14">
    <source>
        <dbReference type="Proteomes" id="UP000177416"/>
    </source>
</evidence>
<dbReference type="PIRSF" id="PIRSF018427">
    <property type="entry name" value="Isopntndiph_ism"/>
    <property type="match status" value="1"/>
</dbReference>
<dbReference type="Proteomes" id="UP000177416">
    <property type="component" value="Unassembled WGS sequence"/>
</dbReference>
<keyword evidence="9 13" id="KW-0413">Isomerase</keyword>
<dbReference type="PANTHER" id="PTHR10885">
    <property type="entry name" value="ISOPENTENYL-DIPHOSPHATE DELTA-ISOMERASE"/>
    <property type="match status" value="1"/>
</dbReference>
<feature type="active site" evidence="11">
    <location>
        <position position="66"/>
    </location>
</feature>
<organism evidence="13 14">
    <name type="scientific">Candidatus Gottesmanbacteria bacterium RIFCSPHIGHO2_01_FULL_46_14</name>
    <dbReference type="NCBI Taxonomy" id="1798380"/>
    <lineage>
        <taxon>Bacteria</taxon>
        <taxon>Candidatus Gottesmaniibacteriota</taxon>
    </lineage>
</organism>
<dbReference type="Pfam" id="PF00293">
    <property type="entry name" value="NUDIX"/>
    <property type="match status" value="1"/>
</dbReference>
<dbReference type="AlphaFoldDB" id="A0A1F5ZJW1"/>
<evidence type="ECO:0000256" key="1">
    <source>
        <dbReference type="ARBA" id="ARBA00004826"/>
    </source>
</evidence>
<evidence type="ECO:0000313" key="13">
    <source>
        <dbReference type="EMBL" id="OGG12614.1"/>
    </source>
</evidence>
<dbReference type="SUPFAM" id="SSF55811">
    <property type="entry name" value="Nudix"/>
    <property type="match status" value="1"/>
</dbReference>
<dbReference type="CDD" id="cd02885">
    <property type="entry name" value="NUDIX_IPP_Isomerase"/>
    <property type="match status" value="1"/>
</dbReference>
<evidence type="ECO:0000256" key="6">
    <source>
        <dbReference type="ARBA" id="ARBA00022842"/>
    </source>
</evidence>
<dbReference type="GO" id="GO:0004452">
    <property type="term" value="F:isopentenyl-diphosphate delta-isomerase activity"/>
    <property type="evidence" value="ECO:0007669"/>
    <property type="project" value="UniProtKB-UniRule"/>
</dbReference>
<dbReference type="InterPro" id="IPR056375">
    <property type="entry name" value="Idi_bact"/>
</dbReference>
<dbReference type="EMBL" id="MFJJ01000058">
    <property type="protein sequence ID" value="OGG12614.1"/>
    <property type="molecule type" value="Genomic_DNA"/>
</dbReference>
<evidence type="ECO:0000259" key="12">
    <source>
        <dbReference type="PROSITE" id="PS51462"/>
    </source>
</evidence>
<evidence type="ECO:0000256" key="7">
    <source>
        <dbReference type="ARBA" id="ARBA00023211"/>
    </source>
</evidence>
<accession>A0A1F5ZJW1</accession>
<evidence type="ECO:0000256" key="9">
    <source>
        <dbReference type="ARBA" id="ARBA00023235"/>
    </source>
</evidence>
<evidence type="ECO:0000256" key="8">
    <source>
        <dbReference type="ARBA" id="ARBA00023229"/>
    </source>
</evidence>
<keyword evidence="4" id="KW-0963">Cytoplasm</keyword>
<dbReference type="PANTHER" id="PTHR10885:SF0">
    <property type="entry name" value="ISOPENTENYL-DIPHOSPHATE DELTA-ISOMERASE"/>
    <property type="match status" value="1"/>
</dbReference>
<feature type="active site" evidence="11">
    <location>
        <position position="114"/>
    </location>
</feature>
<dbReference type="InterPro" id="IPR000086">
    <property type="entry name" value="NUDIX_hydrolase_dom"/>
</dbReference>
<dbReference type="InterPro" id="IPR011876">
    <property type="entry name" value="IsopentenylPP_isomerase_typ1"/>
</dbReference>
<feature type="domain" description="Nudix hydrolase" evidence="12">
    <location>
        <begin position="29"/>
        <end position="162"/>
    </location>
</feature>
<evidence type="ECO:0000256" key="3">
    <source>
        <dbReference type="ARBA" id="ARBA00012057"/>
    </source>
</evidence>
<comment type="pathway">
    <text evidence="1">Isoprenoid biosynthesis; dimethylallyl diphosphate biosynthesis; dimethylallyl diphosphate from isopentenyl diphosphate: step 1/1.</text>
</comment>
<evidence type="ECO:0000256" key="2">
    <source>
        <dbReference type="ARBA" id="ARBA00007579"/>
    </source>
</evidence>
<dbReference type="InterPro" id="IPR015797">
    <property type="entry name" value="NUDIX_hydrolase-like_dom_sf"/>
</dbReference>
<dbReference type="HAMAP" id="MF_00202">
    <property type="entry name" value="Idi"/>
    <property type="match status" value="1"/>
</dbReference>
<proteinExistence type="inferred from homology"/>
<comment type="caution">
    <text evidence="13">The sequence shown here is derived from an EMBL/GenBank/DDBJ whole genome shotgun (WGS) entry which is preliminary data.</text>
</comment>
<dbReference type="EC" id="5.3.3.2" evidence="3 10"/>
<comment type="similarity">
    <text evidence="2">Belongs to the IPP isomerase type 1 family.</text>
</comment>
<evidence type="ECO:0000256" key="4">
    <source>
        <dbReference type="ARBA" id="ARBA00022490"/>
    </source>
</evidence>
<gene>
    <name evidence="13" type="ORF">A2875_05380</name>
</gene>
<keyword evidence="8" id="KW-0414">Isoprene biosynthesis</keyword>
<name>A0A1F5ZJW1_9BACT</name>
<dbReference type="UniPathway" id="UPA00059">
    <property type="reaction ID" value="UER00104"/>
</dbReference>
<keyword evidence="5" id="KW-0479">Metal-binding</keyword>
<evidence type="ECO:0000256" key="11">
    <source>
        <dbReference type="PIRSR" id="PIRSR018427-1"/>
    </source>
</evidence>
<keyword evidence="6" id="KW-0460">Magnesium</keyword>
<dbReference type="Gene3D" id="3.90.79.10">
    <property type="entry name" value="Nucleoside Triphosphate Pyrophosphohydrolase"/>
    <property type="match status" value="1"/>
</dbReference>
<reference evidence="13 14" key="1">
    <citation type="journal article" date="2016" name="Nat. Commun.">
        <title>Thousands of microbial genomes shed light on interconnected biogeochemical processes in an aquifer system.</title>
        <authorList>
            <person name="Anantharaman K."/>
            <person name="Brown C.T."/>
            <person name="Hug L.A."/>
            <person name="Sharon I."/>
            <person name="Castelle C.J."/>
            <person name="Probst A.J."/>
            <person name="Thomas B.C."/>
            <person name="Singh A."/>
            <person name="Wilkins M.J."/>
            <person name="Karaoz U."/>
            <person name="Brodie E.L."/>
            <person name="Williams K.H."/>
            <person name="Hubbard S.S."/>
            <person name="Banfield J.F."/>
        </authorList>
    </citation>
    <scope>NUCLEOTIDE SEQUENCE [LARGE SCALE GENOMIC DNA]</scope>
</reference>
<dbReference type="NCBIfam" id="TIGR02150">
    <property type="entry name" value="IPP_isom_1"/>
    <property type="match status" value="1"/>
</dbReference>
<dbReference type="GO" id="GO:0008299">
    <property type="term" value="P:isoprenoid biosynthetic process"/>
    <property type="evidence" value="ECO:0007669"/>
    <property type="project" value="UniProtKB-UniRule"/>
</dbReference>
<evidence type="ECO:0000256" key="10">
    <source>
        <dbReference type="NCBIfam" id="TIGR02150"/>
    </source>
</evidence>
<dbReference type="PROSITE" id="PS51462">
    <property type="entry name" value="NUDIX"/>
    <property type="match status" value="1"/>
</dbReference>
<keyword evidence="7" id="KW-0464">Manganese</keyword>
<sequence length="171" mass="19474">MEEVVVLVDEQNTVLGTAPKDTVHTTDTPLHRGFSLFLFNSKGELLLTKRSSKKKTFPGVWTNTVCGHPGPGESAVDAAKRRLKQELDIETQNIKEVSPYQYRFADKNGIVENEICPVLVATSDADPKPKKEEVEEWRWMGWGKFLEEIKKNPQDYSPWSIQEVDILRDCL</sequence>
<dbReference type="GO" id="GO:0050992">
    <property type="term" value="P:dimethylallyl diphosphate biosynthetic process"/>
    <property type="evidence" value="ECO:0007669"/>
    <property type="project" value="UniProtKB-UniPathway"/>
</dbReference>
<dbReference type="NCBIfam" id="NF002995">
    <property type="entry name" value="PRK03759.1"/>
    <property type="match status" value="1"/>
</dbReference>
<protein>
    <recommendedName>
        <fullName evidence="3 10">Isopentenyl-diphosphate delta-isomerase</fullName>
        <ecNumber evidence="3 10">5.3.3.2</ecNumber>
    </recommendedName>
</protein>
<dbReference type="GO" id="GO:0046872">
    <property type="term" value="F:metal ion binding"/>
    <property type="evidence" value="ECO:0007669"/>
    <property type="project" value="UniProtKB-KW"/>
</dbReference>